<dbReference type="PANTHER" id="PTHR38471">
    <property type="entry name" value="FOUR HELIX BUNDLE PROTEIN"/>
    <property type="match status" value="1"/>
</dbReference>
<proteinExistence type="predicted"/>
<dbReference type="PANTHER" id="PTHR38471:SF2">
    <property type="entry name" value="FOUR HELIX BUNDLE PROTEIN"/>
    <property type="match status" value="1"/>
</dbReference>
<dbReference type="CDD" id="cd16377">
    <property type="entry name" value="23S_rRNA_IVP_like"/>
    <property type="match status" value="1"/>
</dbReference>
<protein>
    <submittedName>
        <fullName evidence="1">Four helix bundle protein</fullName>
    </submittedName>
</protein>
<name>A0ABW6B0J2_9SPHI</name>
<dbReference type="Pfam" id="PF05635">
    <property type="entry name" value="23S_rRNA_IVP"/>
    <property type="match status" value="1"/>
</dbReference>
<evidence type="ECO:0000313" key="1">
    <source>
        <dbReference type="EMBL" id="MFD2961796.1"/>
    </source>
</evidence>
<dbReference type="InterPro" id="IPR036583">
    <property type="entry name" value="23S_rRNA_IVS_sf"/>
</dbReference>
<organism evidence="1 2">
    <name type="scientific">Olivibacter jilunii</name>
    <dbReference type="NCBI Taxonomy" id="985016"/>
    <lineage>
        <taxon>Bacteria</taxon>
        <taxon>Pseudomonadati</taxon>
        <taxon>Bacteroidota</taxon>
        <taxon>Sphingobacteriia</taxon>
        <taxon>Sphingobacteriales</taxon>
        <taxon>Sphingobacteriaceae</taxon>
        <taxon>Olivibacter</taxon>
    </lineage>
</organism>
<comment type="caution">
    <text evidence="1">The sequence shown here is derived from an EMBL/GenBank/DDBJ whole genome shotgun (WGS) entry which is preliminary data.</text>
</comment>
<dbReference type="RefSeq" id="WP_377610055.1">
    <property type="nucleotide sequence ID" value="NZ_JBHUPA010000003.1"/>
</dbReference>
<evidence type="ECO:0000313" key="2">
    <source>
        <dbReference type="Proteomes" id="UP001597560"/>
    </source>
</evidence>
<dbReference type="SUPFAM" id="SSF158446">
    <property type="entry name" value="IVS-encoded protein-like"/>
    <property type="match status" value="1"/>
</dbReference>
<keyword evidence="2" id="KW-1185">Reference proteome</keyword>
<reference evidence="2" key="1">
    <citation type="journal article" date="2019" name="Int. J. Syst. Evol. Microbiol.">
        <title>The Global Catalogue of Microorganisms (GCM) 10K type strain sequencing project: providing services to taxonomists for standard genome sequencing and annotation.</title>
        <authorList>
            <consortium name="The Broad Institute Genomics Platform"/>
            <consortium name="The Broad Institute Genome Sequencing Center for Infectious Disease"/>
            <person name="Wu L."/>
            <person name="Ma J."/>
        </authorList>
    </citation>
    <scope>NUCLEOTIDE SEQUENCE [LARGE SCALE GENOMIC DNA]</scope>
    <source>
        <strain evidence="2">KCTC 23098</strain>
    </source>
</reference>
<dbReference type="InterPro" id="IPR012657">
    <property type="entry name" value="23S_rRNA-intervening_sequence"/>
</dbReference>
<gene>
    <name evidence="1" type="ORF">ACFS6J_08370</name>
</gene>
<accession>A0ABW6B0J2</accession>
<dbReference type="Gene3D" id="1.20.1440.60">
    <property type="entry name" value="23S rRNA-intervening sequence"/>
    <property type="match status" value="1"/>
</dbReference>
<dbReference type="NCBIfam" id="TIGR02436">
    <property type="entry name" value="four helix bundle protein"/>
    <property type="match status" value="1"/>
</dbReference>
<dbReference type="EMBL" id="JBHUPA010000003">
    <property type="protein sequence ID" value="MFD2961796.1"/>
    <property type="molecule type" value="Genomic_DNA"/>
</dbReference>
<sequence length="119" mass="13498">MCDFKKLIVWQKSHCLAINIYKYTSSFPKEEAFGLISQMRRAALSISSNIAEGSAQESHLQFNRFLIIASGSAAELDCQLLLSKDLGFIDESIYVALQEQITEVRKIIHSFKKKLKPND</sequence>
<dbReference type="Proteomes" id="UP001597560">
    <property type="component" value="Unassembled WGS sequence"/>
</dbReference>